<accession>A0AAW0Q8G6</accession>
<organism evidence="2 3">
    <name type="scientific">Apiospora kogelbergensis</name>
    <dbReference type="NCBI Taxonomy" id="1337665"/>
    <lineage>
        <taxon>Eukaryota</taxon>
        <taxon>Fungi</taxon>
        <taxon>Dikarya</taxon>
        <taxon>Ascomycota</taxon>
        <taxon>Pezizomycotina</taxon>
        <taxon>Sordariomycetes</taxon>
        <taxon>Xylariomycetidae</taxon>
        <taxon>Amphisphaeriales</taxon>
        <taxon>Apiosporaceae</taxon>
        <taxon>Apiospora</taxon>
    </lineage>
</organism>
<feature type="chain" id="PRO_5043844435" evidence="1">
    <location>
        <begin position="28"/>
        <end position="291"/>
    </location>
</feature>
<evidence type="ECO:0000256" key="1">
    <source>
        <dbReference type="SAM" id="SignalP"/>
    </source>
</evidence>
<dbReference type="Proteomes" id="UP001392437">
    <property type="component" value="Unassembled WGS sequence"/>
</dbReference>
<sequence length="291" mass="31579">MILYTLASGISLAIFALFALFVPVAESVESIGEWTVSSAQRIRSADNTICNWTFNIHGNSSIGDETDMTPIVCNFAARSDPGRDCGLAAVAQVNCEGSDIWQANTGHSDMGFTVLVLVNQPLYSEAYYGFSDQDLDARNDIAAQTKSAYPIGAVKKRRLAETRDRAPSQSFAAKAQPEAWLVEDVIRNVNHAKTTVTMSFNIQDGSATGSICNLKLQSPKGVDASTWAWYSQKCDSSNYTVSWGYNSTGDAGIMTLVSPARDRNAYFGWDHVNQNANLDMKGPSLAIPCQC</sequence>
<keyword evidence="1" id="KW-0732">Signal</keyword>
<dbReference type="AlphaFoldDB" id="A0AAW0Q8G6"/>
<evidence type="ECO:0000313" key="2">
    <source>
        <dbReference type="EMBL" id="KAK8096657.1"/>
    </source>
</evidence>
<protein>
    <submittedName>
        <fullName evidence="2">Uncharacterized protein</fullName>
    </submittedName>
</protein>
<comment type="caution">
    <text evidence="2">The sequence shown here is derived from an EMBL/GenBank/DDBJ whole genome shotgun (WGS) entry which is preliminary data.</text>
</comment>
<gene>
    <name evidence="2" type="ORF">PG999_012601</name>
</gene>
<proteinExistence type="predicted"/>
<dbReference type="EMBL" id="JAQQWP010000010">
    <property type="protein sequence ID" value="KAK8096657.1"/>
    <property type="molecule type" value="Genomic_DNA"/>
</dbReference>
<keyword evidence="3" id="KW-1185">Reference proteome</keyword>
<reference evidence="2 3" key="1">
    <citation type="submission" date="2023-01" db="EMBL/GenBank/DDBJ databases">
        <title>Analysis of 21 Apiospora genomes using comparative genomics revels a genus with tremendous synthesis potential of carbohydrate active enzymes and secondary metabolites.</title>
        <authorList>
            <person name="Sorensen T."/>
        </authorList>
    </citation>
    <scope>NUCLEOTIDE SEQUENCE [LARGE SCALE GENOMIC DNA]</scope>
    <source>
        <strain evidence="2 3">CBS 117206</strain>
    </source>
</reference>
<name>A0AAW0Q8G6_9PEZI</name>
<evidence type="ECO:0000313" key="3">
    <source>
        <dbReference type="Proteomes" id="UP001392437"/>
    </source>
</evidence>
<feature type="signal peptide" evidence="1">
    <location>
        <begin position="1"/>
        <end position="27"/>
    </location>
</feature>